<dbReference type="InterPro" id="IPR004852">
    <property type="entry name" value="Di-haem_cyt_c_peroxidsae"/>
</dbReference>
<sequence>MAFFSSHRIKLKITSLVAASLCAFSAGAETISATDFIDFDPKQAALGQLLFYDKILSGNQNISCATCHHHSLGGTDGLSLGIGEGGVGLGKDRTPGAGATKIAARIPRNAPALWNLGHKDVHTLFHDGRVEATDAKGARFETPAKALLPHGLNSILAAQALFPMSSDAEMAGHGDENPIGAAFADRIDKGWDLVTKRVRAVPEYESRFAAAFPSVQRADDITIVEIANAIAAFIGTEWQSYDSPYDAYLTKGTPLPADAERGRQLFFGDAGCAQCHNGPLFSDQQFYSVGIPAFGPGRLDGQRDIGRMETTGNPDDAYKFRTPSMRNIALTGPYGHNGAFPTLSDMIRHMANPAASHAAWLPDLAELPKVAWLQEADFKLSSDAAETTRILADLDLSKVSLSDAEIADIEAFLHALTGAGAHNLPLGRPDKVPSGLPVD</sequence>
<dbReference type="AlphaFoldDB" id="A0A238JHH6"/>
<evidence type="ECO:0000256" key="1">
    <source>
        <dbReference type="ARBA" id="ARBA00004196"/>
    </source>
</evidence>
<dbReference type="Pfam" id="PF03150">
    <property type="entry name" value="CCP_MauG"/>
    <property type="match status" value="1"/>
</dbReference>
<dbReference type="OrthoDB" id="9805202at2"/>
<reference evidence="10" key="1">
    <citation type="submission" date="2017-05" db="EMBL/GenBank/DDBJ databases">
        <authorList>
            <person name="Rodrigo-Torres L."/>
            <person name="Arahal R. D."/>
            <person name="Lucena T."/>
        </authorList>
    </citation>
    <scope>NUCLEOTIDE SEQUENCE [LARGE SCALE GENOMIC DNA]</scope>
    <source>
        <strain evidence="10">CECT 8649</strain>
    </source>
</reference>
<evidence type="ECO:0000313" key="10">
    <source>
        <dbReference type="Proteomes" id="UP000225972"/>
    </source>
</evidence>
<dbReference type="GO" id="GO:0009055">
    <property type="term" value="F:electron transfer activity"/>
    <property type="evidence" value="ECO:0007669"/>
    <property type="project" value="InterPro"/>
</dbReference>
<evidence type="ECO:0000256" key="2">
    <source>
        <dbReference type="ARBA" id="ARBA00022617"/>
    </source>
</evidence>
<dbReference type="GO" id="GO:0046872">
    <property type="term" value="F:metal ion binding"/>
    <property type="evidence" value="ECO:0007669"/>
    <property type="project" value="UniProtKB-KW"/>
</dbReference>
<feature type="signal peptide" evidence="7">
    <location>
        <begin position="1"/>
        <end position="28"/>
    </location>
</feature>
<dbReference type="GO" id="GO:0004130">
    <property type="term" value="F:cytochrome-c peroxidase activity"/>
    <property type="evidence" value="ECO:0007669"/>
    <property type="project" value="UniProtKB-EC"/>
</dbReference>
<evidence type="ECO:0000259" key="8">
    <source>
        <dbReference type="PROSITE" id="PS51007"/>
    </source>
</evidence>
<dbReference type="InterPro" id="IPR051395">
    <property type="entry name" value="Cytochrome_c_Peroxidase/MauG"/>
</dbReference>
<evidence type="ECO:0000256" key="6">
    <source>
        <dbReference type="PROSITE-ProRule" id="PRU00433"/>
    </source>
</evidence>
<gene>
    <name evidence="9" type="primary">ccp_2</name>
    <name evidence="9" type="ORF">TRP8649_04045</name>
</gene>
<dbReference type="EMBL" id="FXXP01000003">
    <property type="protein sequence ID" value="SMX29905.1"/>
    <property type="molecule type" value="Genomic_DNA"/>
</dbReference>
<evidence type="ECO:0000256" key="7">
    <source>
        <dbReference type="SAM" id="SignalP"/>
    </source>
</evidence>
<dbReference type="Proteomes" id="UP000225972">
    <property type="component" value="Unassembled WGS sequence"/>
</dbReference>
<keyword evidence="5 6" id="KW-0408">Iron</keyword>
<dbReference type="Gene3D" id="1.10.760.10">
    <property type="entry name" value="Cytochrome c-like domain"/>
    <property type="match status" value="2"/>
</dbReference>
<protein>
    <submittedName>
        <fullName evidence="9">Cytochrome c551 peroxidase</fullName>
        <ecNumber evidence="9">1.11.1.5</ecNumber>
    </submittedName>
</protein>
<proteinExistence type="predicted"/>
<organism evidence="9 10">
    <name type="scientific">Pelagimonas phthalicica</name>
    <dbReference type="NCBI Taxonomy" id="1037362"/>
    <lineage>
        <taxon>Bacteria</taxon>
        <taxon>Pseudomonadati</taxon>
        <taxon>Pseudomonadota</taxon>
        <taxon>Alphaproteobacteria</taxon>
        <taxon>Rhodobacterales</taxon>
        <taxon>Roseobacteraceae</taxon>
        <taxon>Pelagimonas</taxon>
    </lineage>
</organism>
<dbReference type="InterPro" id="IPR009056">
    <property type="entry name" value="Cyt_c-like_dom"/>
</dbReference>
<dbReference type="SUPFAM" id="SSF46626">
    <property type="entry name" value="Cytochrome c"/>
    <property type="match status" value="2"/>
</dbReference>
<dbReference type="InterPro" id="IPR036909">
    <property type="entry name" value="Cyt_c-like_dom_sf"/>
</dbReference>
<evidence type="ECO:0000256" key="4">
    <source>
        <dbReference type="ARBA" id="ARBA00023002"/>
    </source>
</evidence>
<name>A0A238JHH6_9RHOB</name>
<keyword evidence="9" id="KW-0575">Peroxidase</keyword>
<keyword evidence="3 6" id="KW-0479">Metal-binding</keyword>
<dbReference type="GO" id="GO:0020037">
    <property type="term" value="F:heme binding"/>
    <property type="evidence" value="ECO:0007669"/>
    <property type="project" value="InterPro"/>
</dbReference>
<feature type="chain" id="PRO_5013348466" evidence="7">
    <location>
        <begin position="29"/>
        <end position="439"/>
    </location>
</feature>
<evidence type="ECO:0000256" key="5">
    <source>
        <dbReference type="ARBA" id="ARBA00023004"/>
    </source>
</evidence>
<keyword evidence="2 6" id="KW-0349">Heme</keyword>
<comment type="subcellular location">
    <subcellularLocation>
        <location evidence="1">Cell envelope</location>
    </subcellularLocation>
</comment>
<accession>A0A238JHH6</accession>
<dbReference type="EC" id="1.11.1.5" evidence="9"/>
<dbReference type="GO" id="GO:0030313">
    <property type="term" value="C:cell envelope"/>
    <property type="evidence" value="ECO:0007669"/>
    <property type="project" value="UniProtKB-SubCell"/>
</dbReference>
<evidence type="ECO:0000256" key="3">
    <source>
        <dbReference type="ARBA" id="ARBA00022723"/>
    </source>
</evidence>
<dbReference type="RefSeq" id="WP_099248550.1">
    <property type="nucleotide sequence ID" value="NZ_FXXP01000003.1"/>
</dbReference>
<keyword evidence="7" id="KW-0732">Signal</keyword>
<evidence type="ECO:0000313" key="9">
    <source>
        <dbReference type="EMBL" id="SMX29905.1"/>
    </source>
</evidence>
<keyword evidence="10" id="KW-1185">Reference proteome</keyword>
<keyword evidence="4 9" id="KW-0560">Oxidoreductase</keyword>
<dbReference type="PANTHER" id="PTHR30600">
    <property type="entry name" value="CYTOCHROME C PEROXIDASE-RELATED"/>
    <property type="match status" value="1"/>
</dbReference>
<dbReference type="PROSITE" id="PS51007">
    <property type="entry name" value="CYTC"/>
    <property type="match status" value="1"/>
</dbReference>
<feature type="domain" description="Cytochrome c" evidence="8">
    <location>
        <begin position="257"/>
        <end position="417"/>
    </location>
</feature>